<evidence type="ECO:0008006" key="4">
    <source>
        <dbReference type="Google" id="ProtNLM"/>
    </source>
</evidence>
<dbReference type="Gene3D" id="6.10.10.120">
    <property type="entry name" value="Antitoxin ParD1-like"/>
    <property type="match status" value="1"/>
</dbReference>
<reference evidence="2 3" key="2">
    <citation type="submission" date="2015-10" db="EMBL/GenBank/DDBJ databases">
        <title>Draft Genome Sequence of Prosthecomicrobium hirschii ATCC 27832.</title>
        <authorList>
            <person name="Daniel J."/>
            <person name="Givan S.A."/>
            <person name="Brun Y.V."/>
            <person name="Brown P.J."/>
        </authorList>
    </citation>
    <scope>NUCLEOTIDE SEQUENCE [LARGE SCALE GENOMIC DNA]</scope>
    <source>
        <strain evidence="2 3">16</strain>
    </source>
</reference>
<dbReference type="InterPro" id="IPR038296">
    <property type="entry name" value="ParD_sf"/>
</dbReference>
<dbReference type="InterPro" id="IPR010985">
    <property type="entry name" value="Ribbon_hlx_hlx"/>
</dbReference>
<dbReference type="RefSeq" id="WP_054360238.1">
    <property type="nucleotide sequence ID" value="NZ_LJYW01000001.1"/>
</dbReference>
<organism evidence="2 3">
    <name type="scientific">Prosthecodimorpha hirschii</name>
    <dbReference type="NCBI Taxonomy" id="665126"/>
    <lineage>
        <taxon>Bacteria</taxon>
        <taxon>Pseudomonadati</taxon>
        <taxon>Pseudomonadota</taxon>
        <taxon>Alphaproteobacteria</taxon>
        <taxon>Hyphomicrobiales</taxon>
        <taxon>Ancalomicrobiaceae</taxon>
        <taxon>Prosthecodimorpha</taxon>
    </lineage>
</organism>
<keyword evidence="1" id="KW-1277">Toxin-antitoxin system</keyword>
<keyword evidence="3" id="KW-1185">Reference proteome</keyword>
<evidence type="ECO:0000313" key="3">
    <source>
        <dbReference type="Proteomes" id="UP000048984"/>
    </source>
</evidence>
<sequence length="92" mass="9886">MNKRVTVDLADDEARAIEAAVADGRFASEAEAVRAAVAAWAANEADDADMREADIPRLRRMVEEGLASGPSLDADAVFSRLRERVALRTSGQ</sequence>
<protein>
    <recommendedName>
        <fullName evidence="4">Type II toxin-antitoxin system ParD family antitoxin</fullName>
    </recommendedName>
</protein>
<evidence type="ECO:0000256" key="1">
    <source>
        <dbReference type="ARBA" id="ARBA00022649"/>
    </source>
</evidence>
<proteinExistence type="predicted"/>
<accession>A0A0P6VSA2</accession>
<gene>
    <name evidence="2" type="ORF">ABB55_19180</name>
</gene>
<dbReference type="SUPFAM" id="SSF47598">
    <property type="entry name" value="Ribbon-helix-helix"/>
    <property type="match status" value="1"/>
</dbReference>
<dbReference type="Pfam" id="PF03693">
    <property type="entry name" value="ParD_antitoxin"/>
    <property type="match status" value="1"/>
</dbReference>
<dbReference type="STRING" id="665126.ABB55_19180"/>
<dbReference type="InterPro" id="IPR022789">
    <property type="entry name" value="ParD"/>
</dbReference>
<dbReference type="EMBL" id="LJYW01000001">
    <property type="protein sequence ID" value="KPL54072.1"/>
    <property type="molecule type" value="Genomic_DNA"/>
</dbReference>
<comment type="caution">
    <text evidence="2">The sequence shown here is derived from an EMBL/GenBank/DDBJ whole genome shotgun (WGS) entry which is preliminary data.</text>
</comment>
<dbReference type="Proteomes" id="UP000048984">
    <property type="component" value="Unassembled WGS sequence"/>
</dbReference>
<reference evidence="2 3" key="1">
    <citation type="submission" date="2015-09" db="EMBL/GenBank/DDBJ databases">
        <authorList>
            <person name="Jackson K.R."/>
            <person name="Lunt B.L."/>
            <person name="Fisher J.N.B."/>
            <person name="Gardner A.V."/>
            <person name="Bailey M.E."/>
            <person name="Deus L.M."/>
            <person name="Earl A.S."/>
            <person name="Gibby P.D."/>
            <person name="Hartmann K.A."/>
            <person name="Liu J.E."/>
            <person name="Manci A.M."/>
            <person name="Nielsen D.A."/>
            <person name="Solomon M.B."/>
            <person name="Breakwell D.P."/>
            <person name="Burnett S.H."/>
            <person name="Grose J.H."/>
        </authorList>
    </citation>
    <scope>NUCLEOTIDE SEQUENCE [LARGE SCALE GENOMIC DNA]</scope>
    <source>
        <strain evidence="2 3">16</strain>
    </source>
</reference>
<evidence type="ECO:0000313" key="2">
    <source>
        <dbReference type="EMBL" id="KPL54072.1"/>
    </source>
</evidence>
<name>A0A0P6VSA2_9HYPH</name>
<dbReference type="GO" id="GO:0006355">
    <property type="term" value="P:regulation of DNA-templated transcription"/>
    <property type="evidence" value="ECO:0007669"/>
    <property type="project" value="InterPro"/>
</dbReference>
<dbReference type="AlphaFoldDB" id="A0A0P6VSA2"/>